<reference evidence="2" key="1">
    <citation type="submission" date="2021-04" db="EMBL/GenBank/DDBJ databases">
        <authorList>
            <person name="Rodrigo-Torres L."/>
            <person name="Arahal R. D."/>
            <person name="Lucena T."/>
        </authorList>
    </citation>
    <scope>NUCLEOTIDE SEQUENCE</scope>
    <source>
        <strain evidence="2">CECT 9275</strain>
    </source>
</reference>
<name>A0A916JAZ0_9BACT</name>
<keyword evidence="1" id="KW-0378">Hydrolase</keyword>
<dbReference type="PANTHER" id="PTHR47406">
    <property type="entry name" value="COAGULATION FACTOR 5/8 TYPE, C-TERMINAL"/>
    <property type="match status" value="1"/>
</dbReference>
<evidence type="ECO:0000313" key="2">
    <source>
        <dbReference type="EMBL" id="CAG5000708.1"/>
    </source>
</evidence>
<evidence type="ECO:0000256" key="1">
    <source>
        <dbReference type="ARBA" id="ARBA00022801"/>
    </source>
</evidence>
<dbReference type="InterPro" id="IPR029018">
    <property type="entry name" value="Hex-like_dom2"/>
</dbReference>
<evidence type="ECO:0008006" key="4">
    <source>
        <dbReference type="Google" id="ProtNLM"/>
    </source>
</evidence>
<dbReference type="InterPro" id="IPR032287">
    <property type="entry name" value="DUF4838"/>
</dbReference>
<dbReference type="EMBL" id="CAJRAF010000002">
    <property type="protein sequence ID" value="CAG5000708.1"/>
    <property type="molecule type" value="Genomic_DNA"/>
</dbReference>
<dbReference type="Pfam" id="PF16126">
    <property type="entry name" value="DUF4838"/>
    <property type="match status" value="1"/>
</dbReference>
<sequence>MQRYQPISKRIFLIAFLFLCAFQNILAREYKNIQVVMGAMASPVEKKIAALLAARLTETGYAHVSLSTETALSQDTPSALLIYLGMAAHHNGIRNLMKIKRIPELTTLDPGQEGFLVKSVSEGTRAILLAIGKDDRGCLYAVGEILRKAVFKDNSLQIPDDLNVRSAPAFEIRGTQFGQSHIAKNLAKVRPWTDEETQRVILDYALAGANIFSTPPGKMFDFIKSFGLMTLGEFNPNEAPEVTDPAWAATESIGRPGYVCLSVPEAREHILKKCEKRFSKEPAYDFIQFKGGDGGGCECDLCKPYGLKFITLSEQLAGIIHKYHPGTRLYFTNQKFNNEDDNAIFAYLREKPRNWLWAWGYGPGSDATSWQPGHRQNHRMDLFQYPGFGPYGLYPLEIIRQMPPQHKLLYFNEITHWKYAQHAYIQMYPRADKNGDLPPPWSHEIYERRPDQALTMVYNRLTFYAWPRYYHRVFNDLMRYGAGDVTHSSGHHDHFNQWMWQRLLWSPRQTVEAVMHDYCTTWFGPAAAPEMGKAIFQLEENLEEKKEIPISKKEGINRYYTLVKSAGLKIPASQMKKDWLWRMYMQKGALDLYTKLNVRQQLSAQSKIEETIRKSAVAGLSVKKIDEMLSLINMDAESQEMVKLRLEATKLSDESNANFGERNDGIYNLKHDFIGLGWVRRQLERARLAKAEERKQLLNMIVSYEDPGEGGYYDNLGTANDAPHVESGYPYDHGQPYVAQMLSESNRPSQRSMHFTQDEDQGVTLRYTELDTTAAYKIRFTLVRPWYQERYAERMNQKSESIYANDVLIAENVELPLQMSDFFTFDIPSEAVKSGEVVIRFERNANVAHGSRISREQWRNSGGWGTMVSEAWLLKVKK</sequence>
<protein>
    <recommendedName>
        <fullName evidence="4">Alpha glucuronidase N-terminal domain-containing protein</fullName>
    </recommendedName>
</protein>
<dbReference type="GO" id="GO:0016787">
    <property type="term" value="F:hydrolase activity"/>
    <property type="evidence" value="ECO:0007669"/>
    <property type="project" value="UniProtKB-KW"/>
</dbReference>
<dbReference type="AlphaFoldDB" id="A0A916JAZ0"/>
<dbReference type="Gene3D" id="3.30.379.10">
    <property type="entry name" value="Chitobiase/beta-hexosaminidase domain 2-like"/>
    <property type="match status" value="1"/>
</dbReference>
<comment type="caution">
    <text evidence="2">The sequence shown here is derived from an EMBL/GenBank/DDBJ whole genome shotgun (WGS) entry which is preliminary data.</text>
</comment>
<gene>
    <name evidence="2" type="ORF">DYBT9275_02517</name>
</gene>
<dbReference type="GO" id="GO:0005975">
    <property type="term" value="P:carbohydrate metabolic process"/>
    <property type="evidence" value="ECO:0007669"/>
    <property type="project" value="UniProtKB-ARBA"/>
</dbReference>
<evidence type="ECO:0000313" key="3">
    <source>
        <dbReference type="Proteomes" id="UP000680038"/>
    </source>
</evidence>
<dbReference type="Proteomes" id="UP000680038">
    <property type="component" value="Unassembled WGS sequence"/>
</dbReference>
<organism evidence="2 3">
    <name type="scientific">Dyadobacter helix</name>
    <dbReference type="NCBI Taxonomy" id="2822344"/>
    <lineage>
        <taxon>Bacteria</taxon>
        <taxon>Pseudomonadati</taxon>
        <taxon>Bacteroidota</taxon>
        <taxon>Cytophagia</taxon>
        <taxon>Cytophagales</taxon>
        <taxon>Spirosomataceae</taxon>
        <taxon>Dyadobacter</taxon>
    </lineage>
</organism>
<accession>A0A916JAZ0</accession>
<dbReference type="PANTHER" id="PTHR47406:SF2">
    <property type="entry name" value="ALPHA GLUCURONIDASE N-TERMINAL DOMAIN-CONTAINING PROTEIN"/>
    <property type="match status" value="1"/>
</dbReference>
<dbReference type="SUPFAM" id="SSF55545">
    <property type="entry name" value="beta-N-acetylhexosaminidase-like domain"/>
    <property type="match status" value="1"/>
</dbReference>
<proteinExistence type="predicted"/>
<keyword evidence="3" id="KW-1185">Reference proteome</keyword>